<keyword evidence="4" id="KW-1185">Reference proteome</keyword>
<reference evidence="2 4" key="1">
    <citation type="journal article" date="2014" name="BMC Genomics">
        <title>Genome sequence of Anopheles sinensis provides insight into genetics basis of mosquito competence for malaria parasites.</title>
        <authorList>
            <person name="Zhou D."/>
            <person name="Zhang D."/>
            <person name="Ding G."/>
            <person name="Shi L."/>
            <person name="Hou Q."/>
            <person name="Ye Y."/>
            <person name="Xu Y."/>
            <person name="Zhou H."/>
            <person name="Xiong C."/>
            <person name="Li S."/>
            <person name="Yu J."/>
            <person name="Hong S."/>
            <person name="Yu X."/>
            <person name="Zou P."/>
            <person name="Chen C."/>
            <person name="Chang X."/>
            <person name="Wang W."/>
            <person name="Lv Y."/>
            <person name="Sun Y."/>
            <person name="Ma L."/>
            <person name="Shen B."/>
            <person name="Zhu C."/>
        </authorList>
    </citation>
    <scope>NUCLEOTIDE SEQUENCE [LARGE SCALE GENOMIC DNA]</scope>
</reference>
<protein>
    <submittedName>
        <fullName evidence="2 3">Thioredoxin reductase</fullName>
    </submittedName>
</protein>
<reference evidence="3" key="2">
    <citation type="submission" date="2020-05" db="UniProtKB">
        <authorList>
            <consortium name="EnsemblMetazoa"/>
        </authorList>
    </citation>
    <scope>IDENTIFICATION</scope>
</reference>
<dbReference type="AlphaFoldDB" id="A0A084VLV8"/>
<dbReference type="EMBL" id="KE524974">
    <property type="protein sequence ID" value="KFB38952.1"/>
    <property type="molecule type" value="Genomic_DNA"/>
</dbReference>
<dbReference type="VEuPathDB" id="VectorBase:ASIC006277"/>
<evidence type="ECO:0000313" key="2">
    <source>
        <dbReference type="EMBL" id="KFB38952.1"/>
    </source>
</evidence>
<dbReference type="EMBL" id="ATLV01014562">
    <property type="status" value="NOT_ANNOTATED_CDS"/>
    <property type="molecule type" value="Genomic_DNA"/>
</dbReference>
<sequence>MFVPDGLLPMDPKPGKNGADPVSREHWKLAVAQMRWRLSSQVIPRPSSNAGAGPFFPEIDWEGRAKVSVSEDVTESVRFRHASFAHLPRDGLSPGGSLKEIYRLQTFSLDRD</sequence>
<dbReference type="Proteomes" id="UP000030765">
    <property type="component" value="Unassembled WGS sequence"/>
</dbReference>
<proteinExistence type="predicted"/>
<evidence type="ECO:0000313" key="4">
    <source>
        <dbReference type="Proteomes" id="UP000030765"/>
    </source>
</evidence>
<organism evidence="2">
    <name type="scientific">Anopheles sinensis</name>
    <name type="common">Mosquito</name>
    <dbReference type="NCBI Taxonomy" id="74873"/>
    <lineage>
        <taxon>Eukaryota</taxon>
        <taxon>Metazoa</taxon>
        <taxon>Ecdysozoa</taxon>
        <taxon>Arthropoda</taxon>
        <taxon>Hexapoda</taxon>
        <taxon>Insecta</taxon>
        <taxon>Pterygota</taxon>
        <taxon>Neoptera</taxon>
        <taxon>Endopterygota</taxon>
        <taxon>Diptera</taxon>
        <taxon>Nematocera</taxon>
        <taxon>Culicoidea</taxon>
        <taxon>Culicidae</taxon>
        <taxon>Anophelinae</taxon>
        <taxon>Anopheles</taxon>
    </lineage>
</organism>
<evidence type="ECO:0000256" key="1">
    <source>
        <dbReference type="SAM" id="MobiDB-lite"/>
    </source>
</evidence>
<dbReference type="EnsemblMetazoa" id="ASIC006277-RA">
    <property type="protein sequence ID" value="ASIC006277-PA"/>
    <property type="gene ID" value="ASIC006277"/>
</dbReference>
<feature type="region of interest" description="Disordered" evidence="1">
    <location>
        <begin position="1"/>
        <end position="22"/>
    </location>
</feature>
<gene>
    <name evidence="2" type="ORF">ZHAS_00006277</name>
</gene>
<accession>A0A084VLV8</accession>
<name>A0A084VLV8_ANOSI</name>
<evidence type="ECO:0000313" key="3">
    <source>
        <dbReference type="EnsemblMetazoa" id="ASIC006277-PA"/>
    </source>
</evidence>